<name>A0AAP0DXA6_9MAGN</name>
<accession>A0AAP0DXA6</accession>
<dbReference type="PANTHER" id="PTHR31642">
    <property type="entry name" value="TRICHOTHECENE 3-O-ACETYLTRANSFERASE"/>
    <property type="match status" value="1"/>
</dbReference>
<dbReference type="AlphaFoldDB" id="A0AAP0DXA6"/>
<proteinExistence type="inferred from homology"/>
<dbReference type="GO" id="GO:0016747">
    <property type="term" value="F:acyltransferase activity, transferring groups other than amino-acyl groups"/>
    <property type="evidence" value="ECO:0007669"/>
    <property type="project" value="TreeGrafter"/>
</dbReference>
<keyword evidence="3" id="KW-1185">Reference proteome</keyword>
<dbReference type="InterPro" id="IPR050317">
    <property type="entry name" value="Plant_Fungal_Acyltransferase"/>
</dbReference>
<dbReference type="Gene3D" id="3.30.559.10">
    <property type="entry name" value="Chloramphenicol acetyltransferase-like domain"/>
    <property type="match status" value="2"/>
</dbReference>
<evidence type="ECO:0000313" key="2">
    <source>
        <dbReference type="EMBL" id="KAK9082751.1"/>
    </source>
</evidence>
<dbReference type="PANTHER" id="PTHR31642:SF189">
    <property type="entry name" value="ACYLTRANSFERASE GLAUCE"/>
    <property type="match status" value="1"/>
</dbReference>
<comment type="caution">
    <text evidence="2">The sequence shown here is derived from an EMBL/GenBank/DDBJ whole genome shotgun (WGS) entry which is preliminary data.</text>
</comment>
<evidence type="ECO:0000313" key="3">
    <source>
        <dbReference type="Proteomes" id="UP001419268"/>
    </source>
</evidence>
<dbReference type="InterPro" id="IPR023213">
    <property type="entry name" value="CAT-like_dom_sf"/>
</dbReference>
<sequence length="453" mass="50538">MGSLHHAPSPTDLKVTIHRHSKVFPSKKIERRTMFLSNIDQVLDFYVETVHFFEANDEFPPEKVAERLEKGLGEVLVAYDFLAGRLSCYDNDDGDEKMSRLELDCNSAGVGFAVASSEFCLNEIGDLVFPNPCFRQLVIGDLEKLSIEDRPLCVFQVTSFKCGGFAIGVSSNHTTLDGKSFKAFLENLASLTANKPMVSTPCHDRRLLAARSPPHVTFSHLELVPFEAHPSIFQEAQNLDIKLFQLSSDDILKLKSKAKCPTTTTTTTTNNIDSRKITSFNVLTAHVWRCKALSGNTQDPEMASTLLYAVDIRSRLNPPLPPTYCGNAVVSASVNLTLGELREAPFSLLVDKVFEGATRITDEYARSVIDWGETHKGLPLGDLFVSSWWKLGFSDVDYAWGRPKYSCPLVVYRKDIVLFFPDIEGVAKGVNVLLALPSEEMVKFQNLFHKFLD</sequence>
<organism evidence="2 3">
    <name type="scientific">Stephania cephalantha</name>
    <dbReference type="NCBI Taxonomy" id="152367"/>
    <lineage>
        <taxon>Eukaryota</taxon>
        <taxon>Viridiplantae</taxon>
        <taxon>Streptophyta</taxon>
        <taxon>Embryophyta</taxon>
        <taxon>Tracheophyta</taxon>
        <taxon>Spermatophyta</taxon>
        <taxon>Magnoliopsida</taxon>
        <taxon>Ranunculales</taxon>
        <taxon>Menispermaceae</taxon>
        <taxon>Menispermoideae</taxon>
        <taxon>Cissampelideae</taxon>
        <taxon>Stephania</taxon>
    </lineage>
</organism>
<protein>
    <recommendedName>
        <fullName evidence="4">Omega-hydroxypalmitate O-feruloyl transferase</fullName>
    </recommendedName>
</protein>
<comment type="similarity">
    <text evidence="1">Belongs to the plant acyltransferase family.</text>
</comment>
<dbReference type="Proteomes" id="UP001419268">
    <property type="component" value="Unassembled WGS sequence"/>
</dbReference>
<evidence type="ECO:0008006" key="4">
    <source>
        <dbReference type="Google" id="ProtNLM"/>
    </source>
</evidence>
<reference evidence="2 3" key="1">
    <citation type="submission" date="2024-01" db="EMBL/GenBank/DDBJ databases">
        <title>Genome assemblies of Stephania.</title>
        <authorList>
            <person name="Yang L."/>
        </authorList>
    </citation>
    <scope>NUCLEOTIDE SEQUENCE [LARGE SCALE GENOMIC DNA]</scope>
    <source>
        <strain evidence="2">JXDWG</strain>
        <tissue evidence="2">Leaf</tissue>
    </source>
</reference>
<gene>
    <name evidence="2" type="ORF">Scep_029222</name>
</gene>
<evidence type="ECO:0000256" key="1">
    <source>
        <dbReference type="ARBA" id="ARBA00009861"/>
    </source>
</evidence>
<dbReference type="Pfam" id="PF02458">
    <property type="entry name" value="Transferase"/>
    <property type="match status" value="1"/>
</dbReference>
<dbReference type="EMBL" id="JBBNAG010000013">
    <property type="protein sequence ID" value="KAK9082751.1"/>
    <property type="molecule type" value="Genomic_DNA"/>
</dbReference>